<dbReference type="SUPFAM" id="SSF69279">
    <property type="entry name" value="Phage tail proteins"/>
    <property type="match status" value="1"/>
</dbReference>
<gene>
    <name evidence="1" type="ORF">QNI29_03555</name>
</gene>
<name>A0ABY8V2C0_9BACI</name>
<sequence length="335" mass="37743">MKARRAKVIIEYQGVDITTDLAPYLLSFVYSDNEGRADDIQITLQDREAKWHGPWLPGKGDIIKASIEVEAWDKENDNRKLNCGVFYVDAVDFSGPPDTVKIKALSVPIAPGGKNSKRSRTWEGATLSKIASDIADQAELTLLFDAKDVTYDRVDQVERTGLSFLSNLARKEGAATKVNSEQLIVYDEQKYESKAPIREIVKGESKVLGYSFSISTAENEYKECTVSYFDEDQKKTLIYTYVVPGVDEGPTLTVNQRVKSLAEAKRLARKSVRNKNKYERTGKLKMMGSPEFVQGLTIITNGWGKYDDKYFIESSVHRVNNGYTTDLNIRKALNY</sequence>
<reference evidence="1 2" key="1">
    <citation type="submission" date="2023-05" db="EMBL/GenBank/DDBJ databases">
        <title>Comparative genomics reveals the evidence of polycyclic aromatic hydrocarbons degradation in moderately halophilic genus Pontibacillus.</title>
        <authorList>
            <person name="Yang H."/>
            <person name="Qian Z."/>
        </authorList>
    </citation>
    <scope>NUCLEOTIDE SEQUENCE [LARGE SCALE GENOMIC DNA]</scope>
    <source>
        <strain evidence="2">HN14</strain>
    </source>
</reference>
<accession>A0ABY8V2C0</accession>
<dbReference type="Proteomes" id="UP001236652">
    <property type="component" value="Chromosome"/>
</dbReference>
<organism evidence="1 2">
    <name type="scientific">Pontibacillus chungwhensis</name>
    <dbReference type="NCBI Taxonomy" id="265426"/>
    <lineage>
        <taxon>Bacteria</taxon>
        <taxon>Bacillati</taxon>
        <taxon>Bacillota</taxon>
        <taxon>Bacilli</taxon>
        <taxon>Bacillales</taxon>
        <taxon>Bacillaceae</taxon>
        <taxon>Pontibacillus</taxon>
    </lineage>
</organism>
<evidence type="ECO:0000313" key="1">
    <source>
        <dbReference type="EMBL" id="WIF98740.1"/>
    </source>
</evidence>
<protein>
    <submittedName>
        <fullName evidence="1">Late control protein</fullName>
    </submittedName>
</protein>
<dbReference type="RefSeq" id="WP_231418511.1">
    <property type="nucleotide sequence ID" value="NZ_CP126446.1"/>
</dbReference>
<proteinExistence type="predicted"/>
<dbReference type="EMBL" id="CP126446">
    <property type="protein sequence ID" value="WIF98740.1"/>
    <property type="molecule type" value="Genomic_DNA"/>
</dbReference>
<evidence type="ECO:0000313" key="2">
    <source>
        <dbReference type="Proteomes" id="UP001236652"/>
    </source>
</evidence>
<keyword evidence="2" id="KW-1185">Reference proteome</keyword>